<dbReference type="PROSITE" id="PS51197">
    <property type="entry name" value="HTH_RRF2_2"/>
    <property type="match status" value="1"/>
</dbReference>
<name>A0A1K1MH79_SELRU</name>
<reference evidence="4" key="3">
    <citation type="submission" date="2016-11" db="EMBL/GenBank/DDBJ databases">
        <authorList>
            <person name="Jaros S."/>
            <person name="Januszkiewicz K."/>
            <person name="Wedrychowicz H."/>
        </authorList>
    </citation>
    <scope>NUCLEOTIDE SEQUENCE [LARGE SCALE GENOMIC DNA]</scope>
    <source>
        <strain evidence="4">C3</strain>
    </source>
</reference>
<evidence type="ECO:0000313" key="4">
    <source>
        <dbReference type="EMBL" id="SFW22451.1"/>
    </source>
</evidence>
<dbReference type="GO" id="GO:0005829">
    <property type="term" value="C:cytosol"/>
    <property type="evidence" value="ECO:0007669"/>
    <property type="project" value="TreeGrafter"/>
</dbReference>
<dbReference type="EMBL" id="FPJA01000004">
    <property type="protein sequence ID" value="SFW22451.1"/>
    <property type="molecule type" value="Genomic_DNA"/>
</dbReference>
<protein>
    <submittedName>
        <fullName evidence="4">Transcriptional regulator, BadM/Rrf2 family</fullName>
    </submittedName>
</protein>
<dbReference type="InterPro" id="IPR036388">
    <property type="entry name" value="WH-like_DNA-bd_sf"/>
</dbReference>
<dbReference type="GO" id="GO:0003700">
    <property type="term" value="F:DNA-binding transcription factor activity"/>
    <property type="evidence" value="ECO:0007669"/>
    <property type="project" value="TreeGrafter"/>
</dbReference>
<dbReference type="EMBL" id="FNQG01000002">
    <property type="protein sequence ID" value="SDZ73776.1"/>
    <property type="molecule type" value="Genomic_DNA"/>
</dbReference>
<evidence type="ECO:0000256" key="1">
    <source>
        <dbReference type="ARBA" id="ARBA00023125"/>
    </source>
</evidence>
<dbReference type="Proteomes" id="UP000182958">
    <property type="component" value="Unassembled WGS sequence"/>
</dbReference>
<dbReference type="EMBL" id="FOJX01000001">
    <property type="protein sequence ID" value="SFA78499.1"/>
    <property type="molecule type" value="Genomic_DNA"/>
</dbReference>
<dbReference type="InterPro" id="IPR000944">
    <property type="entry name" value="Tscrpt_reg_Rrf2"/>
</dbReference>
<dbReference type="AlphaFoldDB" id="A0A1K1MH79"/>
<sequence length="131" mass="14737">MISTRGRYALRVMLDLAENENGKYIPLKDIAARQELSKKYLEIIVKDLVKEGLLTGASGKGGGYKLCRRPEEYTVGEIIELMEGTLASVACLTDKEPACPRKGICKTLPLWTEYHQLVHDFFYGKKLSDLL</sequence>
<dbReference type="RefSeq" id="WP_026760855.1">
    <property type="nucleotide sequence ID" value="NZ_FNQG01000002.1"/>
</dbReference>
<dbReference type="PANTHER" id="PTHR33221:SF5">
    <property type="entry name" value="HTH-TYPE TRANSCRIPTIONAL REGULATOR ISCR"/>
    <property type="match status" value="1"/>
</dbReference>
<dbReference type="Proteomes" id="UP000183469">
    <property type="component" value="Unassembled WGS sequence"/>
</dbReference>
<gene>
    <name evidence="4" type="ORF">SAMN02910323_0853</name>
    <name evidence="3" type="ORF">SAMN05216587_101842</name>
    <name evidence="2" type="ORF">SAMN05660648_00197</name>
</gene>
<dbReference type="OrthoDB" id="9808360at2"/>
<dbReference type="PANTHER" id="PTHR33221">
    <property type="entry name" value="WINGED HELIX-TURN-HELIX TRANSCRIPTIONAL REGULATOR, RRF2 FAMILY"/>
    <property type="match status" value="1"/>
</dbReference>
<dbReference type="Pfam" id="PF02082">
    <property type="entry name" value="Rrf2"/>
    <property type="match status" value="1"/>
</dbReference>
<evidence type="ECO:0000313" key="5">
    <source>
        <dbReference type="Proteomes" id="UP000182958"/>
    </source>
</evidence>
<evidence type="ECO:0000313" key="3">
    <source>
        <dbReference type="EMBL" id="SFA78499.1"/>
    </source>
</evidence>
<reference evidence="5" key="2">
    <citation type="submission" date="2016-11" db="EMBL/GenBank/DDBJ databases">
        <authorList>
            <person name="Varghese N."/>
            <person name="Submissions S."/>
        </authorList>
    </citation>
    <scope>NUCLEOTIDE SEQUENCE [LARGE SCALE GENOMIC DNA]</scope>
    <source>
        <strain evidence="5">C3</strain>
    </source>
</reference>
<organism evidence="4 5">
    <name type="scientific">Selenomonas ruminantium</name>
    <dbReference type="NCBI Taxonomy" id="971"/>
    <lineage>
        <taxon>Bacteria</taxon>
        <taxon>Bacillati</taxon>
        <taxon>Bacillota</taxon>
        <taxon>Negativicutes</taxon>
        <taxon>Selenomonadales</taxon>
        <taxon>Selenomonadaceae</taxon>
        <taxon>Selenomonas</taxon>
    </lineage>
</organism>
<dbReference type="NCBIfam" id="TIGR00738">
    <property type="entry name" value="rrf2_super"/>
    <property type="match status" value="1"/>
</dbReference>
<evidence type="ECO:0000313" key="6">
    <source>
        <dbReference type="Proteomes" id="UP000183469"/>
    </source>
</evidence>
<evidence type="ECO:0000313" key="2">
    <source>
        <dbReference type="EMBL" id="SDZ73776.1"/>
    </source>
</evidence>
<dbReference type="Proteomes" id="UP000183843">
    <property type="component" value="Unassembled WGS sequence"/>
</dbReference>
<dbReference type="SUPFAM" id="SSF46785">
    <property type="entry name" value="Winged helix' DNA-binding domain"/>
    <property type="match status" value="1"/>
</dbReference>
<proteinExistence type="predicted"/>
<keyword evidence="1" id="KW-0238">DNA-binding</keyword>
<dbReference type="InterPro" id="IPR036390">
    <property type="entry name" value="WH_DNA-bd_sf"/>
</dbReference>
<keyword evidence="5" id="KW-1185">Reference proteome</keyword>
<evidence type="ECO:0000313" key="7">
    <source>
        <dbReference type="Proteomes" id="UP000183843"/>
    </source>
</evidence>
<accession>A0A1K1MH79</accession>
<dbReference type="GO" id="GO:0003677">
    <property type="term" value="F:DNA binding"/>
    <property type="evidence" value="ECO:0007669"/>
    <property type="project" value="UniProtKB-KW"/>
</dbReference>
<reference evidence="6 7" key="1">
    <citation type="submission" date="2016-10" db="EMBL/GenBank/DDBJ databases">
        <authorList>
            <person name="de Groot N.N."/>
        </authorList>
    </citation>
    <scope>NUCLEOTIDE SEQUENCE [LARGE SCALE GENOMIC DNA]</scope>
    <source>
        <strain evidence="2 6">DSM 2872</strain>
        <strain evidence="3 7">L14</strain>
    </source>
</reference>
<dbReference type="Gene3D" id="1.10.10.10">
    <property type="entry name" value="Winged helix-like DNA-binding domain superfamily/Winged helix DNA-binding domain"/>
    <property type="match status" value="1"/>
</dbReference>